<evidence type="ECO:0000256" key="4">
    <source>
        <dbReference type="ARBA" id="ARBA00023015"/>
    </source>
</evidence>
<keyword evidence="7" id="KW-0804">Transcription</keyword>
<dbReference type="PRINTS" id="PR00056">
    <property type="entry name" value="HSFDOMAIN"/>
</dbReference>
<comment type="similarity">
    <text evidence="9">Belongs to the HSF family.</text>
</comment>
<feature type="region of interest" description="Disordered" evidence="11">
    <location>
        <begin position="1"/>
        <end position="22"/>
    </location>
</feature>
<dbReference type="GO" id="GO:0005634">
    <property type="term" value="C:nucleus"/>
    <property type="evidence" value="ECO:0007669"/>
    <property type="project" value="UniProtKB-SubCell"/>
</dbReference>
<feature type="region of interest" description="Disordered" evidence="11">
    <location>
        <begin position="378"/>
        <end position="472"/>
    </location>
</feature>
<dbReference type="SUPFAM" id="SSF46785">
    <property type="entry name" value="Winged helix' DNA-binding domain"/>
    <property type="match status" value="1"/>
</dbReference>
<evidence type="ECO:0000256" key="6">
    <source>
        <dbReference type="ARBA" id="ARBA00023125"/>
    </source>
</evidence>
<evidence type="ECO:0000313" key="14">
    <source>
        <dbReference type="Proteomes" id="UP001552299"/>
    </source>
</evidence>
<keyword evidence="6" id="KW-0238">DNA-binding</keyword>
<feature type="compositionally biased region" description="Basic and acidic residues" evidence="11">
    <location>
        <begin position="379"/>
        <end position="402"/>
    </location>
</feature>
<dbReference type="PANTHER" id="PTHR10015">
    <property type="entry name" value="HEAT SHOCK TRANSCRIPTION FACTOR"/>
    <property type="match status" value="1"/>
</dbReference>
<feature type="domain" description="HSF-type DNA-binding" evidence="12">
    <location>
        <begin position="68"/>
        <end position="92"/>
    </location>
</feature>
<dbReference type="GO" id="GO:0003677">
    <property type="term" value="F:DNA binding"/>
    <property type="evidence" value="ECO:0007669"/>
    <property type="project" value="UniProtKB-KW"/>
</dbReference>
<feature type="compositionally biased region" description="Basic and acidic residues" evidence="11">
    <location>
        <begin position="459"/>
        <end position="472"/>
    </location>
</feature>
<name>A0ABD0VH16_DENTH</name>
<dbReference type="InterPro" id="IPR000232">
    <property type="entry name" value="HSF_DNA-bd"/>
</dbReference>
<keyword evidence="10" id="KW-0175">Coiled coil</keyword>
<dbReference type="EMBL" id="JANQDX010000005">
    <property type="protein sequence ID" value="KAL0924374.1"/>
    <property type="molecule type" value="Genomic_DNA"/>
</dbReference>
<reference evidence="13 14" key="1">
    <citation type="journal article" date="2024" name="Plant Biotechnol. J.">
        <title>Dendrobium thyrsiflorum genome and its molecular insights into genes involved in important horticultural traits.</title>
        <authorList>
            <person name="Chen B."/>
            <person name="Wang J.Y."/>
            <person name="Zheng P.J."/>
            <person name="Li K.L."/>
            <person name="Liang Y.M."/>
            <person name="Chen X.F."/>
            <person name="Zhang C."/>
            <person name="Zhao X."/>
            <person name="He X."/>
            <person name="Zhang G.Q."/>
            <person name="Liu Z.J."/>
            <person name="Xu Q."/>
        </authorList>
    </citation>
    <scope>NUCLEOTIDE SEQUENCE [LARGE SCALE GENOMIC DNA]</scope>
    <source>
        <strain evidence="13">GZMU011</strain>
    </source>
</reference>
<comment type="subcellular location">
    <subcellularLocation>
        <location evidence="1">Nucleus</location>
    </subcellularLocation>
</comment>
<evidence type="ECO:0000256" key="5">
    <source>
        <dbReference type="ARBA" id="ARBA00023016"/>
    </source>
</evidence>
<dbReference type="PROSITE" id="PS00434">
    <property type="entry name" value="HSF_DOMAIN"/>
    <property type="match status" value="1"/>
</dbReference>
<dbReference type="AlphaFoldDB" id="A0ABD0VH16"/>
<dbReference type="SMART" id="SM00415">
    <property type="entry name" value="HSF"/>
    <property type="match status" value="1"/>
</dbReference>
<evidence type="ECO:0000256" key="3">
    <source>
        <dbReference type="ARBA" id="ARBA00022553"/>
    </source>
</evidence>
<proteinExistence type="inferred from homology"/>
<keyword evidence="3" id="KW-0597">Phosphoprotein</keyword>
<keyword evidence="4" id="KW-0805">Transcription regulation</keyword>
<evidence type="ECO:0000256" key="11">
    <source>
        <dbReference type="SAM" id="MobiDB-lite"/>
    </source>
</evidence>
<evidence type="ECO:0000256" key="1">
    <source>
        <dbReference type="ARBA" id="ARBA00004123"/>
    </source>
</evidence>
<evidence type="ECO:0000259" key="12">
    <source>
        <dbReference type="PROSITE" id="PS00434"/>
    </source>
</evidence>
<evidence type="ECO:0000256" key="7">
    <source>
        <dbReference type="ARBA" id="ARBA00023163"/>
    </source>
</evidence>
<feature type="compositionally biased region" description="Polar residues" evidence="11">
    <location>
        <begin position="431"/>
        <end position="442"/>
    </location>
</feature>
<keyword evidence="14" id="KW-1185">Reference proteome</keyword>
<dbReference type="FunFam" id="1.10.10.10:FF:000057">
    <property type="entry name" value="Heat shock transcription factor 1"/>
    <property type="match status" value="1"/>
</dbReference>
<accession>A0ABD0VH16</accession>
<comment type="caution">
    <text evidence="13">The sequence shown here is derived from an EMBL/GenBank/DDBJ whole genome shotgun (WGS) entry which is preliminary data.</text>
</comment>
<evidence type="ECO:0000313" key="13">
    <source>
        <dbReference type="EMBL" id="KAL0924374.1"/>
    </source>
</evidence>
<dbReference type="Gene3D" id="1.10.10.10">
    <property type="entry name" value="Winged helix-like DNA-binding domain superfamily/Winged helix DNA-binding domain"/>
    <property type="match status" value="1"/>
</dbReference>
<keyword evidence="5" id="KW-0346">Stress response</keyword>
<dbReference type="InterPro" id="IPR036388">
    <property type="entry name" value="WH-like_DNA-bd_sf"/>
</dbReference>
<comment type="subunit">
    <text evidence="2">Homotrimer.</text>
</comment>
<feature type="coiled-coil region" evidence="10">
    <location>
        <begin position="133"/>
        <end position="181"/>
    </location>
</feature>
<sequence>MEQALPLSDASATFSSDAAGSSVGGPAPFLLKTYDMIDDSSTNEIVSWSSTNSSFVVWNPPEFSSRLLPTYFKHNNFSSFIRQLNTYGFHKIDPERWEFANEGFVKGQKHQLKNIHRRKPIHSHSQPPADTERAALEEEIENLEKDKSRLQADSWRFKQQHSSAIIQLEYLEQRMRDMEQRQEKMVAFLQRAAQNPKFVSYIVKMAGSQDFSTLQRKRRLPEANCCPEISENSFCENSANSTRNLRLGGEVGDLLDQELCDKLKLGLCTAFSDNNLVPPCSQSWNEDYQSLHGRETNGGDHLRIECLPLVPETLELSDTGASFCPRKSSLLMTELDDGNDGLLSCHLDLTLASSSMQTDRIDQLNRIPSTIDLDMANVVDHRNSNSRKEDEANKIEGSKKEAAPASNNTPLPITTGRVNDKFWEQFLTERPGSSDTEEASSSLKEDEEEQEEMMLVQENNRRNIKDMEQLTL</sequence>
<dbReference type="PANTHER" id="PTHR10015:SF377">
    <property type="entry name" value="HEAT STRESS TRANSCRIPTION FACTOR A-5"/>
    <property type="match status" value="1"/>
</dbReference>
<organism evidence="13 14">
    <name type="scientific">Dendrobium thyrsiflorum</name>
    <name type="common">Pinecone-like raceme dendrobium</name>
    <name type="synonym">Orchid</name>
    <dbReference type="NCBI Taxonomy" id="117978"/>
    <lineage>
        <taxon>Eukaryota</taxon>
        <taxon>Viridiplantae</taxon>
        <taxon>Streptophyta</taxon>
        <taxon>Embryophyta</taxon>
        <taxon>Tracheophyta</taxon>
        <taxon>Spermatophyta</taxon>
        <taxon>Magnoliopsida</taxon>
        <taxon>Liliopsida</taxon>
        <taxon>Asparagales</taxon>
        <taxon>Orchidaceae</taxon>
        <taxon>Epidendroideae</taxon>
        <taxon>Malaxideae</taxon>
        <taxon>Dendrobiinae</taxon>
        <taxon>Dendrobium</taxon>
    </lineage>
</organism>
<dbReference type="Pfam" id="PF00447">
    <property type="entry name" value="HSF_DNA-bind"/>
    <property type="match status" value="1"/>
</dbReference>
<evidence type="ECO:0000256" key="10">
    <source>
        <dbReference type="SAM" id="Coils"/>
    </source>
</evidence>
<evidence type="ECO:0000256" key="8">
    <source>
        <dbReference type="ARBA" id="ARBA00023242"/>
    </source>
</evidence>
<protein>
    <recommendedName>
        <fullName evidence="12">HSF-type DNA-binding domain-containing protein</fullName>
    </recommendedName>
</protein>
<gene>
    <name evidence="13" type="ORF">M5K25_005196</name>
</gene>
<evidence type="ECO:0000256" key="9">
    <source>
        <dbReference type="RuleBase" id="RU004020"/>
    </source>
</evidence>
<dbReference type="InterPro" id="IPR036390">
    <property type="entry name" value="WH_DNA-bd_sf"/>
</dbReference>
<feature type="compositionally biased region" description="Low complexity" evidence="11">
    <location>
        <begin position="8"/>
        <end position="21"/>
    </location>
</feature>
<dbReference type="Proteomes" id="UP001552299">
    <property type="component" value="Unassembled WGS sequence"/>
</dbReference>
<keyword evidence="8" id="KW-0539">Nucleus</keyword>
<evidence type="ECO:0000256" key="2">
    <source>
        <dbReference type="ARBA" id="ARBA00011233"/>
    </source>
</evidence>